<dbReference type="Proteomes" id="UP000324143">
    <property type="component" value="Unassembled WGS sequence"/>
</dbReference>
<gene>
    <name evidence="4" type="ORF">FXF47_09155</name>
</gene>
<keyword evidence="5" id="KW-1185">Reference proteome</keyword>
<sequence>MKKIAVLIIIIAFALMSAYGQNDSAPIEPKCKLEVEDVKNDGGTKAEVYITPQNNPEEVDEYNLKIFSEFEGQKRKLKDIKIINNQKRIRIPVNTDNVNTNVIAEVYVQQEGQSVKINSASVKTKGAWFDIKLINSFVAAIFFISLIMYLVSRARKGGSLFVRKIPGLEEIDNAVGRATEMGKPVFYIPGLSTIRDVATIASLNILRSVGQKVAHYATPLKVLNRDPVVLGVAQEVVHEAYLSAGRPDLYNEDDVYFAAGSQFAFASVAQGAMVREKPGAVFLLGMFWAESLILAETANSVGAIQIAGTDATAQIPFFIASCDYTLIGEELYAASAYLSRAPKLLGTLKAQDYFKAVLLAVTILALITNLIGIDFIIDYILK</sequence>
<accession>A0A5D0MIQ7</accession>
<feature type="domain" description="DUF6754" evidence="3">
    <location>
        <begin position="125"/>
        <end position="378"/>
    </location>
</feature>
<keyword evidence="1" id="KW-0812">Transmembrane</keyword>
<feature type="transmembrane region" description="Helical" evidence="1">
    <location>
        <begin position="133"/>
        <end position="151"/>
    </location>
</feature>
<evidence type="ECO:0000256" key="2">
    <source>
        <dbReference type="SAM" id="SignalP"/>
    </source>
</evidence>
<dbReference type="AlphaFoldDB" id="A0A5D0MIQ7"/>
<feature type="transmembrane region" description="Helical" evidence="1">
    <location>
        <begin position="353"/>
        <end position="377"/>
    </location>
</feature>
<feature type="chain" id="PRO_5022955572" description="DUF6754 domain-containing protein" evidence="2">
    <location>
        <begin position="21"/>
        <end position="382"/>
    </location>
</feature>
<reference evidence="4" key="1">
    <citation type="submission" date="2019-08" db="EMBL/GenBank/DDBJ databases">
        <title>Genomic characterization of a novel candidate phylum (ARYD3) from a high temperature, high salinity tertiary oil reservoir in north central Oklahoma, USA.</title>
        <authorList>
            <person name="Youssef N.H."/>
            <person name="Yadav A."/>
            <person name="Elshahed M.S."/>
        </authorList>
    </citation>
    <scope>NUCLEOTIDE SEQUENCE [LARGE SCALE GENOMIC DNA]</scope>
    <source>
        <strain evidence="4">ARYD3</strain>
    </source>
</reference>
<name>A0A5D0MIQ7_9BACT</name>
<evidence type="ECO:0000313" key="4">
    <source>
        <dbReference type="EMBL" id="TYB30449.1"/>
    </source>
</evidence>
<evidence type="ECO:0000259" key="3">
    <source>
        <dbReference type="Pfam" id="PF20539"/>
    </source>
</evidence>
<proteinExistence type="predicted"/>
<dbReference type="Pfam" id="PF20539">
    <property type="entry name" value="DUF6754"/>
    <property type="match status" value="1"/>
</dbReference>
<protein>
    <recommendedName>
        <fullName evidence="3">DUF6754 domain-containing protein</fullName>
    </recommendedName>
</protein>
<keyword evidence="1" id="KW-0472">Membrane</keyword>
<dbReference type="EMBL" id="VSIX01000135">
    <property type="protein sequence ID" value="TYB30449.1"/>
    <property type="molecule type" value="Genomic_DNA"/>
</dbReference>
<organism evidence="4 5">
    <name type="scientific">Candidatus Mcinerneyibacterium aminivorans</name>
    <dbReference type="NCBI Taxonomy" id="2703815"/>
    <lineage>
        <taxon>Bacteria</taxon>
        <taxon>Candidatus Macinerneyibacteriota</taxon>
        <taxon>Candidatus Mcinerneyibacteria</taxon>
        <taxon>Candidatus Mcinerneyibacteriales</taxon>
        <taxon>Candidatus Mcinerneyibacteriaceae</taxon>
        <taxon>Candidatus Mcinerneyibacterium</taxon>
    </lineage>
</organism>
<evidence type="ECO:0000256" key="1">
    <source>
        <dbReference type="SAM" id="Phobius"/>
    </source>
</evidence>
<keyword evidence="2" id="KW-0732">Signal</keyword>
<comment type="caution">
    <text evidence="4">The sequence shown here is derived from an EMBL/GenBank/DDBJ whole genome shotgun (WGS) entry which is preliminary data.</text>
</comment>
<dbReference type="InterPro" id="IPR046642">
    <property type="entry name" value="DUF6754"/>
</dbReference>
<feature type="signal peptide" evidence="2">
    <location>
        <begin position="1"/>
        <end position="20"/>
    </location>
</feature>
<keyword evidence="1" id="KW-1133">Transmembrane helix</keyword>
<evidence type="ECO:0000313" key="5">
    <source>
        <dbReference type="Proteomes" id="UP000324143"/>
    </source>
</evidence>